<organism evidence="2 3">
    <name type="scientific">Volvox africanus</name>
    <dbReference type="NCBI Taxonomy" id="51714"/>
    <lineage>
        <taxon>Eukaryota</taxon>
        <taxon>Viridiplantae</taxon>
        <taxon>Chlorophyta</taxon>
        <taxon>core chlorophytes</taxon>
        <taxon>Chlorophyceae</taxon>
        <taxon>CS clade</taxon>
        <taxon>Chlamydomonadales</taxon>
        <taxon>Volvocaceae</taxon>
        <taxon>Volvox</taxon>
    </lineage>
</organism>
<keyword evidence="3" id="KW-1185">Reference proteome</keyword>
<evidence type="ECO:0000256" key="1">
    <source>
        <dbReference type="SAM" id="MobiDB-lite"/>
    </source>
</evidence>
<protein>
    <submittedName>
        <fullName evidence="2">Uncharacterized protein</fullName>
    </submittedName>
</protein>
<feature type="non-terminal residue" evidence="2">
    <location>
        <position position="162"/>
    </location>
</feature>
<dbReference type="Proteomes" id="UP001165090">
    <property type="component" value="Unassembled WGS sequence"/>
</dbReference>
<evidence type="ECO:0000313" key="2">
    <source>
        <dbReference type="EMBL" id="GLI67609.1"/>
    </source>
</evidence>
<name>A0ABQ5SDU0_9CHLO</name>
<accession>A0ABQ5SDU0</accession>
<comment type="caution">
    <text evidence="2">The sequence shown here is derived from an EMBL/GenBank/DDBJ whole genome shotgun (WGS) entry which is preliminary data.</text>
</comment>
<feature type="region of interest" description="Disordered" evidence="1">
    <location>
        <begin position="103"/>
        <end position="126"/>
    </location>
</feature>
<reference evidence="2 3" key="1">
    <citation type="journal article" date="2023" name="IScience">
        <title>Expanded male sex-determining region conserved during the evolution of homothallism in the green alga Volvox.</title>
        <authorList>
            <person name="Yamamoto K."/>
            <person name="Matsuzaki R."/>
            <person name="Mahakham W."/>
            <person name="Heman W."/>
            <person name="Sekimoto H."/>
            <person name="Kawachi M."/>
            <person name="Minakuchi Y."/>
            <person name="Toyoda A."/>
            <person name="Nozaki H."/>
        </authorList>
    </citation>
    <scope>NUCLEOTIDE SEQUENCE [LARGE SCALE GENOMIC DNA]</scope>
    <source>
        <strain evidence="2 3">NIES-4468</strain>
    </source>
</reference>
<gene>
    <name evidence="2" type="ORF">VaNZ11_011854</name>
</gene>
<evidence type="ECO:0000313" key="3">
    <source>
        <dbReference type="Proteomes" id="UP001165090"/>
    </source>
</evidence>
<sequence length="162" mass="17343">PRTSSAHLSAPAAGHLLPPLLGLHPSELLPLQGDFPVGLGPAEIRVQLRRVSQLAYDMSRQLLMPCDDNDDGDGGGGGGGGGSIAAALQRQLCWPLETLTSPAHSSLSSTTPMVPPPQRQQHHIPPHLPGDLEARLVAHSLLTWLREEVWHDPLTWLGARVQ</sequence>
<feature type="compositionally biased region" description="Polar residues" evidence="1">
    <location>
        <begin position="103"/>
        <end position="112"/>
    </location>
</feature>
<proteinExistence type="predicted"/>
<dbReference type="EMBL" id="BSDZ01000078">
    <property type="protein sequence ID" value="GLI67609.1"/>
    <property type="molecule type" value="Genomic_DNA"/>
</dbReference>
<feature type="non-terminal residue" evidence="2">
    <location>
        <position position="1"/>
    </location>
</feature>